<comment type="subcellular location">
    <subcellularLocation>
        <location evidence="1">Membrane</location>
        <topology evidence="1">Multi-pass membrane protein</topology>
    </subcellularLocation>
</comment>
<keyword evidence="23" id="KW-1185">Reference proteome</keyword>
<comment type="catalytic activity">
    <reaction evidence="12">
        <text>L-histidyl-L-alpha-amino acid(out) = L-histidyl-L-alpha-amino acid(in)</text>
        <dbReference type="Rhea" id="RHEA:79379"/>
        <dbReference type="ChEBI" id="CHEBI:229964"/>
    </reaction>
</comment>
<comment type="catalytic activity">
    <reaction evidence="3">
        <text>L-histidyl-glycine(out) = L-histidyl-glycine(in)</text>
        <dbReference type="Rhea" id="RHEA:79395"/>
        <dbReference type="ChEBI" id="CHEBI:229957"/>
    </reaction>
</comment>
<dbReference type="PANTHER" id="PTHR23512:SF12">
    <property type="entry name" value="TRANSPORTER, PUTATIVE (AFU_ORTHOLOGUE AFUA_4G00260)-RELATED"/>
    <property type="match status" value="1"/>
</dbReference>
<accession>A0A9W9HQY9</accession>
<evidence type="ECO:0000256" key="19">
    <source>
        <dbReference type="SAM" id="MobiDB-lite"/>
    </source>
</evidence>
<dbReference type="InterPro" id="IPR020846">
    <property type="entry name" value="MFS_dom"/>
</dbReference>
<evidence type="ECO:0000256" key="16">
    <source>
        <dbReference type="ARBA" id="ARBA00045018"/>
    </source>
</evidence>
<evidence type="ECO:0000256" key="14">
    <source>
        <dbReference type="ARBA" id="ARBA00044924"/>
    </source>
</evidence>
<dbReference type="RefSeq" id="XP_056539518.1">
    <property type="nucleotide sequence ID" value="XM_056691812.1"/>
</dbReference>
<feature type="transmembrane region" description="Helical" evidence="20">
    <location>
        <begin position="220"/>
        <end position="242"/>
    </location>
</feature>
<evidence type="ECO:0000313" key="23">
    <source>
        <dbReference type="Proteomes" id="UP001149163"/>
    </source>
</evidence>
<evidence type="ECO:0000256" key="9">
    <source>
        <dbReference type="ARBA" id="ARBA00044899"/>
    </source>
</evidence>
<comment type="catalytic activity">
    <reaction evidence="5">
        <text>L-alpha-aminoacyl-L-histidine(out) = L-alpha-aminoacyl-L-histidine(in)</text>
        <dbReference type="Rhea" id="RHEA:79375"/>
        <dbReference type="ChEBI" id="CHEBI:229967"/>
    </reaction>
</comment>
<organism evidence="22 23">
    <name type="scientific">Penicillium canariense</name>
    <dbReference type="NCBI Taxonomy" id="189055"/>
    <lineage>
        <taxon>Eukaryota</taxon>
        <taxon>Fungi</taxon>
        <taxon>Dikarya</taxon>
        <taxon>Ascomycota</taxon>
        <taxon>Pezizomycotina</taxon>
        <taxon>Eurotiomycetes</taxon>
        <taxon>Eurotiomycetidae</taxon>
        <taxon>Eurotiales</taxon>
        <taxon>Aspergillaceae</taxon>
        <taxon>Penicillium</taxon>
    </lineage>
</organism>
<dbReference type="GeneID" id="81430988"/>
<dbReference type="GO" id="GO:0016020">
    <property type="term" value="C:membrane"/>
    <property type="evidence" value="ECO:0007669"/>
    <property type="project" value="UniProtKB-SubCell"/>
</dbReference>
<dbReference type="Gene3D" id="1.20.1250.20">
    <property type="entry name" value="MFS general substrate transporter like domains"/>
    <property type="match status" value="2"/>
</dbReference>
<feature type="transmembrane region" description="Helical" evidence="20">
    <location>
        <begin position="55"/>
        <end position="74"/>
    </location>
</feature>
<protein>
    <recommendedName>
        <fullName evidence="15">Lysosomal dipeptide transporter MFSD1</fullName>
    </recommendedName>
    <alternativeName>
        <fullName evidence="16">Major facilitator superfamily domain-containing protein 1</fullName>
    </alternativeName>
</protein>
<feature type="domain" description="Major facilitator superfamily (MFS) profile" evidence="21">
    <location>
        <begin position="61"/>
        <end position="468"/>
    </location>
</feature>
<comment type="catalytic activity">
    <reaction evidence="6">
        <text>L-lysyl-L-alpha-amino acid(out) = L-lysyl-L-alpha-amino acid(in)</text>
        <dbReference type="Rhea" id="RHEA:79387"/>
        <dbReference type="ChEBI" id="CHEBI:229965"/>
    </reaction>
</comment>
<dbReference type="InterPro" id="IPR036259">
    <property type="entry name" value="MFS_trans_sf"/>
</dbReference>
<comment type="caution">
    <text evidence="22">The sequence shown here is derived from an EMBL/GenBank/DDBJ whole genome shotgun (WGS) entry which is preliminary data.</text>
</comment>
<dbReference type="Pfam" id="PF07690">
    <property type="entry name" value="MFS_1"/>
    <property type="match status" value="1"/>
</dbReference>
<comment type="catalytic activity">
    <reaction evidence="8">
        <text>L-aspartyl-L-lysine(out) = L-aspartyl-L-lysine(in)</text>
        <dbReference type="Rhea" id="RHEA:79411"/>
        <dbReference type="ChEBI" id="CHEBI:229953"/>
    </reaction>
</comment>
<feature type="region of interest" description="Disordered" evidence="19">
    <location>
        <begin position="1"/>
        <end position="51"/>
    </location>
</feature>
<evidence type="ECO:0000256" key="15">
    <source>
        <dbReference type="ARBA" id="ARBA00044985"/>
    </source>
</evidence>
<dbReference type="AlphaFoldDB" id="A0A9W9HQY9"/>
<evidence type="ECO:0000256" key="17">
    <source>
        <dbReference type="ARBA" id="ARBA00045709"/>
    </source>
</evidence>
<evidence type="ECO:0000256" key="8">
    <source>
        <dbReference type="ARBA" id="ARBA00044898"/>
    </source>
</evidence>
<reference evidence="22" key="1">
    <citation type="submission" date="2022-11" db="EMBL/GenBank/DDBJ databases">
        <authorList>
            <person name="Petersen C."/>
        </authorList>
    </citation>
    <scope>NUCLEOTIDE SEQUENCE</scope>
    <source>
        <strain evidence="22">IBT 26290</strain>
    </source>
</reference>
<evidence type="ECO:0000256" key="6">
    <source>
        <dbReference type="ARBA" id="ARBA00044891"/>
    </source>
</evidence>
<dbReference type="OrthoDB" id="424834at2759"/>
<comment type="catalytic activity">
    <reaction evidence="2">
        <text>L-lysyl-L-alanine(out) = L-lysyl-L-alanine(in)</text>
        <dbReference type="Rhea" id="RHEA:79399"/>
        <dbReference type="ChEBI" id="CHEBI:229954"/>
    </reaction>
</comment>
<keyword evidence="20" id="KW-0812">Transmembrane</keyword>
<comment type="catalytic activity">
    <reaction evidence="11">
        <text>L-arginyl-glycine(out) = L-arginyl-glycine(in)</text>
        <dbReference type="Rhea" id="RHEA:79391"/>
        <dbReference type="ChEBI" id="CHEBI:229955"/>
    </reaction>
</comment>
<evidence type="ECO:0000256" key="5">
    <source>
        <dbReference type="ARBA" id="ARBA00044884"/>
    </source>
</evidence>
<comment type="catalytic activity">
    <reaction evidence="9">
        <text>L-arginyl-L-alpha-amino acid(out) = L-arginyl-L-alpha-amino acid(in)</text>
        <dbReference type="Rhea" id="RHEA:79371"/>
        <dbReference type="ChEBI" id="CHEBI:84315"/>
    </reaction>
</comment>
<feature type="transmembrane region" description="Helical" evidence="20">
    <location>
        <begin position="346"/>
        <end position="366"/>
    </location>
</feature>
<evidence type="ECO:0000256" key="12">
    <source>
        <dbReference type="ARBA" id="ARBA00044912"/>
    </source>
</evidence>
<reference evidence="22" key="2">
    <citation type="journal article" date="2023" name="IMA Fungus">
        <title>Comparative genomic study of the Penicillium genus elucidates a diverse pangenome and 15 lateral gene transfer events.</title>
        <authorList>
            <person name="Petersen C."/>
            <person name="Sorensen T."/>
            <person name="Nielsen M.R."/>
            <person name="Sondergaard T.E."/>
            <person name="Sorensen J.L."/>
            <person name="Fitzpatrick D.A."/>
            <person name="Frisvad J.C."/>
            <person name="Nielsen K.L."/>
        </authorList>
    </citation>
    <scope>NUCLEOTIDE SEQUENCE</scope>
    <source>
        <strain evidence="22">IBT 26290</strain>
    </source>
</reference>
<comment type="catalytic activity">
    <reaction evidence="10">
        <text>L-lysyl-L-lysine(out) = L-lysyl-L-lysine(in)</text>
        <dbReference type="Rhea" id="RHEA:79403"/>
        <dbReference type="ChEBI" id="CHEBI:229956"/>
    </reaction>
</comment>
<evidence type="ECO:0000256" key="4">
    <source>
        <dbReference type="ARBA" id="ARBA00044881"/>
    </source>
</evidence>
<comment type="catalytic activity">
    <reaction evidence="14">
        <text>L-lysyl-glycine(out) = L-lysyl-glycine(in)</text>
        <dbReference type="Rhea" id="RHEA:79407"/>
        <dbReference type="ChEBI" id="CHEBI:191202"/>
    </reaction>
</comment>
<evidence type="ECO:0000256" key="20">
    <source>
        <dbReference type="SAM" id="Phobius"/>
    </source>
</evidence>
<feature type="transmembrane region" description="Helical" evidence="20">
    <location>
        <begin position="504"/>
        <end position="525"/>
    </location>
</feature>
<comment type="subunit">
    <text evidence="18">Homodimer. Interacts with lysosomal protein GLMP (via lumenal domain); the interaction starts while both proteins are still in the endoplasmic reticulum and is required for stabilization of MFSD1 in lysosomes but has no direct effect on its targeting to lysosomes or transporter activity.</text>
</comment>
<dbReference type="EMBL" id="JAPQKN010000007">
    <property type="protein sequence ID" value="KAJ5153210.1"/>
    <property type="molecule type" value="Genomic_DNA"/>
</dbReference>
<evidence type="ECO:0000256" key="3">
    <source>
        <dbReference type="ARBA" id="ARBA00044878"/>
    </source>
</evidence>
<dbReference type="PANTHER" id="PTHR23512">
    <property type="entry name" value="MAJOR FACILITATOR SUPERFAMILY DOMAIN-CONTAINING PROTEIN 1"/>
    <property type="match status" value="1"/>
</dbReference>
<evidence type="ECO:0000256" key="7">
    <source>
        <dbReference type="ARBA" id="ARBA00044893"/>
    </source>
</evidence>
<comment type="catalytic activity">
    <reaction evidence="7">
        <text>L-alpha-aminoacyl-L-lysine(out) = L-alpha-aminoacyl-L-lysine(in)</text>
        <dbReference type="Rhea" id="RHEA:79383"/>
        <dbReference type="ChEBI" id="CHEBI:229966"/>
    </reaction>
</comment>
<name>A0A9W9HQY9_9EURO</name>
<feature type="transmembrane region" description="Helical" evidence="20">
    <location>
        <begin position="318"/>
        <end position="339"/>
    </location>
</feature>
<dbReference type="InterPro" id="IPR052187">
    <property type="entry name" value="MFSD1"/>
</dbReference>
<dbReference type="SUPFAM" id="SSF103473">
    <property type="entry name" value="MFS general substrate transporter"/>
    <property type="match status" value="1"/>
</dbReference>
<evidence type="ECO:0000256" key="18">
    <source>
        <dbReference type="ARBA" id="ARBA00046376"/>
    </source>
</evidence>
<evidence type="ECO:0000256" key="1">
    <source>
        <dbReference type="ARBA" id="ARBA00004141"/>
    </source>
</evidence>
<comment type="function">
    <text evidence="17">Lysosomal dipeptide uniporter that selectively exports lysine, arginine or histidine-containing dipeptides with a net positive charge from the lysosome lumen into the cytosol. Could play a role in a specific type of protein O-glycosylation indirectly regulating macrophages migration and tissue invasion. Also essential for liver homeostasis.</text>
</comment>
<comment type="catalytic activity">
    <reaction evidence="13">
        <text>L-alanyl-L-lysine(out) = L-alanyl-L-lysine(in)</text>
        <dbReference type="Rhea" id="RHEA:79415"/>
        <dbReference type="ChEBI" id="CHEBI:192470"/>
    </reaction>
</comment>
<evidence type="ECO:0000256" key="10">
    <source>
        <dbReference type="ARBA" id="ARBA00044900"/>
    </source>
</evidence>
<feature type="compositionally biased region" description="Polar residues" evidence="19">
    <location>
        <begin position="1"/>
        <end position="10"/>
    </location>
</feature>
<dbReference type="InterPro" id="IPR011701">
    <property type="entry name" value="MFS"/>
</dbReference>
<feature type="transmembrane region" description="Helical" evidence="20">
    <location>
        <begin position="277"/>
        <end position="298"/>
    </location>
</feature>
<gene>
    <name evidence="22" type="ORF">N7482_009688</name>
</gene>
<dbReference type="PROSITE" id="PS50850">
    <property type="entry name" value="MFS"/>
    <property type="match status" value="1"/>
</dbReference>
<dbReference type="GO" id="GO:0022857">
    <property type="term" value="F:transmembrane transporter activity"/>
    <property type="evidence" value="ECO:0007669"/>
    <property type="project" value="InterPro"/>
</dbReference>
<proteinExistence type="predicted"/>
<evidence type="ECO:0000256" key="13">
    <source>
        <dbReference type="ARBA" id="ARBA00044919"/>
    </source>
</evidence>
<feature type="compositionally biased region" description="Polar residues" evidence="19">
    <location>
        <begin position="31"/>
        <end position="48"/>
    </location>
</feature>
<dbReference type="Proteomes" id="UP001149163">
    <property type="component" value="Unassembled WGS sequence"/>
</dbReference>
<evidence type="ECO:0000256" key="11">
    <source>
        <dbReference type="ARBA" id="ARBA00044903"/>
    </source>
</evidence>
<comment type="catalytic activity">
    <reaction evidence="4">
        <text>L-alpha-aminoacyl-L-arginine(out) = L-alpha-aminoacyl-L-arginine(in)</text>
        <dbReference type="Rhea" id="RHEA:79367"/>
        <dbReference type="ChEBI" id="CHEBI:229968"/>
    </reaction>
</comment>
<keyword evidence="20" id="KW-1133">Transmembrane helix</keyword>
<evidence type="ECO:0000313" key="22">
    <source>
        <dbReference type="EMBL" id="KAJ5153210.1"/>
    </source>
</evidence>
<feature type="transmembrane region" description="Helical" evidence="20">
    <location>
        <begin position="443"/>
        <end position="471"/>
    </location>
</feature>
<sequence length="533" mass="57872">MGDPVQSNAMATKETDSTSALDGVSAPVPQDQDTPELSKSPSTTQSGHGKTPPPLAAKLFAVFLISCISFGSHWSSGVTGAMKSTIKKQMHINNVQFSLLEASEDFIATILLIPSGLLTDRIGGADMIVYGNMVYTIGSILVAAAATARSFNFMIGGRVILAFGDIATQVAQYKMFSSWFAPSNGFASTLGFELAIGKIGGFVGKSTANVIAQRTGNFAWAFWTSVFMNIFTNAATAVFWFFSRYCNRHYEGRHDSATNEKLTEKNKKFEFQKVFQLPWMFWTILAFSLFQTSAAVIFSQNATELAEQRFSIDSIEAGWYSSLSQYAGFFLVPCVGVFIDVIGQRASLLFACGLGIFLSMILLNYAPTTAGTGSSFGIYAIALSLGPASIIDSIRTTLWHQSVFGSAYSLKVTMNNSMNIIVRIIAGALQDADDNSYRRVVQLYLFLAAASLVVGSAILIGSFVTDNLALLQWTRHKRLTSGADIIQTLKERSLVTHAQRTRRLSVGCFGSLLLLIVGSWVAYIWGAVTEHNS</sequence>
<evidence type="ECO:0000259" key="21">
    <source>
        <dbReference type="PROSITE" id="PS50850"/>
    </source>
</evidence>
<keyword evidence="20" id="KW-0472">Membrane</keyword>
<feature type="transmembrane region" description="Helical" evidence="20">
    <location>
        <begin position="127"/>
        <end position="148"/>
    </location>
</feature>
<evidence type="ECO:0000256" key="2">
    <source>
        <dbReference type="ARBA" id="ARBA00044876"/>
    </source>
</evidence>